<organism evidence="1 2">
    <name type="scientific">Cylicostephanus goldi</name>
    <name type="common">Nematode worm</name>
    <dbReference type="NCBI Taxonomy" id="71465"/>
    <lineage>
        <taxon>Eukaryota</taxon>
        <taxon>Metazoa</taxon>
        <taxon>Ecdysozoa</taxon>
        <taxon>Nematoda</taxon>
        <taxon>Chromadorea</taxon>
        <taxon>Rhabditida</taxon>
        <taxon>Rhabditina</taxon>
        <taxon>Rhabditomorpha</taxon>
        <taxon>Strongyloidea</taxon>
        <taxon>Strongylidae</taxon>
        <taxon>Cylicostephanus</taxon>
    </lineage>
</organism>
<accession>A0A3P6R1P2</accession>
<dbReference type="PANTHER" id="PTHR13170:SF16">
    <property type="entry name" value="PROTEIN O-GLCNACASE"/>
    <property type="match status" value="1"/>
</dbReference>
<proteinExistence type="predicted"/>
<dbReference type="Proteomes" id="UP000271889">
    <property type="component" value="Unassembled WGS sequence"/>
</dbReference>
<dbReference type="InterPro" id="IPR051822">
    <property type="entry name" value="Glycosyl_Hydrolase_84"/>
</dbReference>
<sequence>MAELDGVRSADPNEISMLVDMFYLPFECGKRAMNLLEQFSWLYANAIVMRGTSAPEDTQPVTQDEWRRRLKVFQDSVQVVNNFFKYIVDCPNKASIARWMNEGYLTARPGSFFPDLR</sequence>
<protein>
    <submittedName>
        <fullName evidence="1">Uncharacterized protein</fullName>
    </submittedName>
</protein>
<dbReference type="AlphaFoldDB" id="A0A3P6R1P2"/>
<dbReference type="GO" id="GO:0009100">
    <property type="term" value="P:glycoprotein metabolic process"/>
    <property type="evidence" value="ECO:0007669"/>
    <property type="project" value="TreeGrafter"/>
</dbReference>
<dbReference type="EMBL" id="UYRV01009593">
    <property type="protein sequence ID" value="VDK56686.1"/>
    <property type="molecule type" value="Genomic_DNA"/>
</dbReference>
<reference evidence="1 2" key="1">
    <citation type="submission" date="2018-11" db="EMBL/GenBank/DDBJ databases">
        <authorList>
            <consortium name="Pathogen Informatics"/>
        </authorList>
    </citation>
    <scope>NUCLEOTIDE SEQUENCE [LARGE SCALE GENOMIC DNA]</scope>
</reference>
<gene>
    <name evidence="1" type="ORF">CGOC_LOCUS3737</name>
</gene>
<dbReference type="Gene3D" id="1.20.58.240">
    <property type="entry name" value="STAT, domain 1"/>
    <property type="match status" value="1"/>
</dbReference>
<evidence type="ECO:0000313" key="2">
    <source>
        <dbReference type="Proteomes" id="UP000271889"/>
    </source>
</evidence>
<dbReference type="OrthoDB" id="9975416at2759"/>
<keyword evidence="2" id="KW-1185">Reference proteome</keyword>
<dbReference type="PANTHER" id="PTHR13170">
    <property type="entry name" value="O-GLCNACASE"/>
    <property type="match status" value="1"/>
</dbReference>
<evidence type="ECO:0000313" key="1">
    <source>
        <dbReference type="EMBL" id="VDK56686.1"/>
    </source>
</evidence>
<name>A0A3P6R1P2_CYLGO</name>
<dbReference type="GO" id="GO:0016231">
    <property type="term" value="F:beta-N-acetylglucosaminidase activity"/>
    <property type="evidence" value="ECO:0007669"/>
    <property type="project" value="TreeGrafter"/>
</dbReference>